<dbReference type="Gene3D" id="1.10.10.10">
    <property type="entry name" value="Winged helix-like DNA-binding domain superfamily/Winged helix DNA-binding domain"/>
    <property type="match status" value="1"/>
</dbReference>
<dbReference type="GO" id="GO:0046872">
    <property type="term" value="F:metal ion binding"/>
    <property type="evidence" value="ECO:0007669"/>
    <property type="project" value="UniProtKB-KW"/>
</dbReference>
<dbReference type="NCBIfam" id="TIGR00614">
    <property type="entry name" value="recQ_fam"/>
    <property type="match status" value="1"/>
</dbReference>
<dbReference type="Proteomes" id="UP000662088">
    <property type="component" value="Unassembled WGS sequence"/>
</dbReference>
<dbReference type="InterPro" id="IPR044876">
    <property type="entry name" value="HRDC_dom_sf"/>
</dbReference>
<keyword evidence="10" id="KW-0067">ATP-binding</keyword>
<dbReference type="InterPro" id="IPR029491">
    <property type="entry name" value="Helicase_HTH"/>
</dbReference>
<comment type="cofactor">
    <cofactor evidence="1">
        <name>Mg(2+)</name>
        <dbReference type="ChEBI" id="CHEBI:18420"/>
    </cofactor>
</comment>
<dbReference type="SUPFAM" id="SSF52540">
    <property type="entry name" value="P-loop containing nucleoside triphosphate hydrolases"/>
    <property type="match status" value="1"/>
</dbReference>
<feature type="domain" description="HRDC" evidence="17">
    <location>
        <begin position="512"/>
        <end position="592"/>
    </location>
</feature>
<dbReference type="Pfam" id="PF00270">
    <property type="entry name" value="DEAD"/>
    <property type="match status" value="1"/>
</dbReference>
<keyword evidence="13" id="KW-0234">DNA repair</keyword>
<feature type="domain" description="Helicase C-terminal" evidence="19">
    <location>
        <begin position="218"/>
        <end position="362"/>
    </location>
</feature>
<dbReference type="Pfam" id="PF16124">
    <property type="entry name" value="RecQ_Zn_bind"/>
    <property type="match status" value="1"/>
</dbReference>
<evidence type="ECO:0000256" key="12">
    <source>
        <dbReference type="ARBA" id="ARBA00023172"/>
    </source>
</evidence>
<dbReference type="GO" id="GO:0030894">
    <property type="term" value="C:replisome"/>
    <property type="evidence" value="ECO:0007669"/>
    <property type="project" value="TreeGrafter"/>
</dbReference>
<evidence type="ECO:0000256" key="7">
    <source>
        <dbReference type="ARBA" id="ARBA00022801"/>
    </source>
</evidence>
<keyword evidence="12" id="KW-0233">DNA recombination</keyword>
<dbReference type="InterPro" id="IPR032284">
    <property type="entry name" value="RecQ_Zn-bd"/>
</dbReference>
<dbReference type="Gene3D" id="3.40.50.300">
    <property type="entry name" value="P-loop containing nucleotide triphosphate hydrolases"/>
    <property type="match status" value="2"/>
</dbReference>
<dbReference type="PANTHER" id="PTHR13710:SF105">
    <property type="entry name" value="ATP-DEPENDENT DNA HELICASE Q1"/>
    <property type="match status" value="1"/>
</dbReference>
<dbReference type="RefSeq" id="WP_186835151.1">
    <property type="nucleotide sequence ID" value="NZ_JACOOQ010000011.1"/>
</dbReference>
<dbReference type="EC" id="5.6.2.4" evidence="16"/>
<dbReference type="InterPro" id="IPR018982">
    <property type="entry name" value="RQC_domain"/>
</dbReference>
<dbReference type="InterPro" id="IPR010997">
    <property type="entry name" value="HRDC-like_sf"/>
</dbReference>
<dbReference type="GO" id="GO:0003677">
    <property type="term" value="F:DNA binding"/>
    <property type="evidence" value="ECO:0007669"/>
    <property type="project" value="UniProtKB-KW"/>
</dbReference>
<sequence>MNRAREVLKEYYGYDSFRERQEEIITSILEGKDVVTIMPTGGGKSICYQVPALILDGFTIVISPLISLMKDQVDNIKNMGIKSAYINSTLSENEIKSILNDVIKNEVKILYVAPERLESTEFLNLITRVKISQIAVDEAHCISQWGHDFRSSYRRISKFIDLLVYRPIITAFTATATEEVRRDIINLLRLNEPKIFITGFDRKNLKITIEKAVVKKQYILDYINSSEGASGIIYCATRKDVDIIYEMLIANNIKGERYHAGLNDEERRVAQERFIYDQANVMVATNAFGMGIDKPDIRYVIHYNMPKSLEGYYQEIGRAGRDGEESECIMLFSPSDVQTQRYIIDIGTSNSVRKEKEYAKLQTMVNLIYTQECYRKYILNYFGEEYEGNCNKCSNCDTEQSKEDKTIDAQKVISCVYRVKRGYGVGMLVDVLRGSKNKKLLDLKLNEVSTYGIMKDYSKDNLTEFINTLIALGYLNYGGEYPVVSLNNNSMDIVKGKRTVWIREHKINKASFTVDNELFEILRRLRHEIAVGEKVPPYMVFGDSTLKELSSRMPVDKEQMLEVSGVGERKYDKYGQQFIEKIMNYLNSNNINHIWISKAKSDISIEEKKNNIEGSKNIKEKSYINTVEMLRVCGSLRKTAGERELTLTTIISHVEKYISEGNSIDFKIDFSDIFNEQDEEIVKGVIKNVGFNKLKAIKEEVPSNISYDAIKGIILKKIIEESAS</sequence>
<evidence type="ECO:0000256" key="11">
    <source>
        <dbReference type="ARBA" id="ARBA00023125"/>
    </source>
</evidence>
<keyword evidence="9" id="KW-0862">Zinc</keyword>
<evidence type="ECO:0000259" key="19">
    <source>
        <dbReference type="PROSITE" id="PS51194"/>
    </source>
</evidence>
<evidence type="ECO:0000259" key="17">
    <source>
        <dbReference type="PROSITE" id="PS50967"/>
    </source>
</evidence>
<dbReference type="GO" id="GO:0009432">
    <property type="term" value="P:SOS response"/>
    <property type="evidence" value="ECO:0007669"/>
    <property type="project" value="UniProtKB-UniRule"/>
</dbReference>
<dbReference type="PANTHER" id="PTHR13710">
    <property type="entry name" value="DNA HELICASE RECQ FAMILY MEMBER"/>
    <property type="match status" value="1"/>
</dbReference>
<dbReference type="AlphaFoldDB" id="A0A8I0A9E0"/>
<dbReference type="GO" id="GO:0043590">
    <property type="term" value="C:bacterial nucleoid"/>
    <property type="evidence" value="ECO:0007669"/>
    <property type="project" value="TreeGrafter"/>
</dbReference>
<keyword evidence="8 20" id="KW-0347">Helicase</keyword>
<keyword evidence="4" id="KW-0479">Metal-binding</keyword>
<dbReference type="GO" id="GO:0006260">
    <property type="term" value="P:DNA replication"/>
    <property type="evidence" value="ECO:0007669"/>
    <property type="project" value="InterPro"/>
</dbReference>
<evidence type="ECO:0000256" key="16">
    <source>
        <dbReference type="NCBIfam" id="TIGR01389"/>
    </source>
</evidence>
<evidence type="ECO:0000256" key="8">
    <source>
        <dbReference type="ARBA" id="ARBA00022806"/>
    </source>
</evidence>
<gene>
    <name evidence="20" type="primary">recQ</name>
    <name evidence="20" type="ORF">H8R92_07835</name>
</gene>
<evidence type="ECO:0000313" key="20">
    <source>
        <dbReference type="EMBL" id="MBC5640336.1"/>
    </source>
</evidence>
<evidence type="ECO:0000256" key="4">
    <source>
        <dbReference type="ARBA" id="ARBA00022723"/>
    </source>
</evidence>
<dbReference type="Pfam" id="PF00570">
    <property type="entry name" value="HRDC"/>
    <property type="match status" value="1"/>
</dbReference>
<proteinExistence type="inferred from homology"/>
<dbReference type="GO" id="GO:0043138">
    <property type="term" value="F:3'-5' DNA helicase activity"/>
    <property type="evidence" value="ECO:0007669"/>
    <property type="project" value="UniProtKB-EC"/>
</dbReference>
<keyword evidence="7 20" id="KW-0378">Hydrolase</keyword>
<accession>A0A8I0A9E0</accession>
<dbReference type="FunFam" id="3.40.50.300:FF:000296">
    <property type="entry name" value="ATP-dependent DNA helicase RecQ"/>
    <property type="match status" value="1"/>
</dbReference>
<evidence type="ECO:0000256" key="9">
    <source>
        <dbReference type="ARBA" id="ARBA00022833"/>
    </source>
</evidence>
<dbReference type="InterPro" id="IPR004589">
    <property type="entry name" value="DNA_helicase_ATP-dep_RecQ"/>
</dbReference>
<dbReference type="Gene3D" id="1.10.150.80">
    <property type="entry name" value="HRDC domain"/>
    <property type="match status" value="1"/>
</dbReference>
<feature type="domain" description="Helicase ATP-binding" evidence="18">
    <location>
        <begin position="25"/>
        <end position="194"/>
    </location>
</feature>
<name>A0A8I0A9E0_9CLOT</name>
<dbReference type="Pfam" id="PF14493">
    <property type="entry name" value="HTH_40"/>
    <property type="match status" value="1"/>
</dbReference>
<evidence type="ECO:0000256" key="3">
    <source>
        <dbReference type="ARBA" id="ARBA00005446"/>
    </source>
</evidence>
<keyword evidence="11" id="KW-0238">DNA-binding</keyword>
<comment type="cofactor">
    <cofactor evidence="2">
        <name>Zn(2+)</name>
        <dbReference type="ChEBI" id="CHEBI:29105"/>
    </cofactor>
</comment>
<dbReference type="Pfam" id="PF00271">
    <property type="entry name" value="Helicase_C"/>
    <property type="match status" value="1"/>
</dbReference>
<dbReference type="Pfam" id="PF09382">
    <property type="entry name" value="RQC"/>
    <property type="match status" value="1"/>
</dbReference>
<dbReference type="GO" id="GO:0009378">
    <property type="term" value="F:four-way junction helicase activity"/>
    <property type="evidence" value="ECO:0007669"/>
    <property type="project" value="TreeGrafter"/>
</dbReference>
<dbReference type="InterPro" id="IPR014001">
    <property type="entry name" value="Helicase_ATP-bd"/>
</dbReference>
<dbReference type="InterPro" id="IPR001650">
    <property type="entry name" value="Helicase_C-like"/>
</dbReference>
<comment type="similarity">
    <text evidence="3">Belongs to the helicase family. RecQ subfamily.</text>
</comment>
<dbReference type="InterPro" id="IPR027417">
    <property type="entry name" value="P-loop_NTPase"/>
</dbReference>
<comment type="caution">
    <text evidence="20">The sequence shown here is derived from an EMBL/GenBank/DDBJ whole genome shotgun (WGS) entry which is preliminary data.</text>
</comment>
<keyword evidence="5" id="KW-0547">Nucleotide-binding</keyword>
<protein>
    <recommendedName>
        <fullName evidence="16">DNA helicase RecQ</fullName>
        <ecNumber evidence="16">5.6.2.4</ecNumber>
    </recommendedName>
</protein>
<dbReference type="SUPFAM" id="SSF47819">
    <property type="entry name" value="HRDC-like"/>
    <property type="match status" value="1"/>
</dbReference>
<dbReference type="CDD" id="cd17920">
    <property type="entry name" value="DEXHc_RecQ"/>
    <property type="match status" value="1"/>
</dbReference>
<dbReference type="PROSITE" id="PS51192">
    <property type="entry name" value="HELICASE_ATP_BIND_1"/>
    <property type="match status" value="1"/>
</dbReference>
<dbReference type="SUPFAM" id="SSF46785">
    <property type="entry name" value="Winged helix' DNA-binding domain"/>
    <property type="match status" value="1"/>
</dbReference>
<keyword evidence="21" id="KW-1185">Reference proteome</keyword>
<evidence type="ECO:0000256" key="6">
    <source>
        <dbReference type="ARBA" id="ARBA00022763"/>
    </source>
</evidence>
<dbReference type="SMART" id="SM00341">
    <property type="entry name" value="HRDC"/>
    <property type="match status" value="1"/>
</dbReference>
<evidence type="ECO:0000256" key="13">
    <source>
        <dbReference type="ARBA" id="ARBA00023204"/>
    </source>
</evidence>
<dbReference type="PROSITE" id="PS50967">
    <property type="entry name" value="HRDC"/>
    <property type="match status" value="1"/>
</dbReference>
<dbReference type="CDD" id="cd18794">
    <property type="entry name" value="SF2_C_RecQ"/>
    <property type="match status" value="1"/>
</dbReference>
<comment type="catalytic activity">
    <reaction evidence="15">
        <text>Couples ATP hydrolysis with the unwinding of duplex DNA by translocating in the 3'-5' direction.</text>
        <dbReference type="EC" id="5.6.2.4"/>
    </reaction>
</comment>
<dbReference type="InterPro" id="IPR036388">
    <property type="entry name" value="WH-like_DNA-bd_sf"/>
</dbReference>
<evidence type="ECO:0000256" key="1">
    <source>
        <dbReference type="ARBA" id="ARBA00001946"/>
    </source>
</evidence>
<evidence type="ECO:0000256" key="15">
    <source>
        <dbReference type="ARBA" id="ARBA00034617"/>
    </source>
</evidence>
<evidence type="ECO:0000256" key="2">
    <source>
        <dbReference type="ARBA" id="ARBA00001947"/>
    </source>
</evidence>
<dbReference type="SMART" id="SM00490">
    <property type="entry name" value="HELICc"/>
    <property type="match status" value="1"/>
</dbReference>
<evidence type="ECO:0000256" key="14">
    <source>
        <dbReference type="ARBA" id="ARBA00023235"/>
    </source>
</evidence>
<dbReference type="GO" id="GO:0005524">
    <property type="term" value="F:ATP binding"/>
    <property type="evidence" value="ECO:0007669"/>
    <property type="project" value="UniProtKB-KW"/>
</dbReference>
<evidence type="ECO:0000256" key="5">
    <source>
        <dbReference type="ARBA" id="ARBA00022741"/>
    </source>
</evidence>
<dbReference type="NCBIfam" id="TIGR01389">
    <property type="entry name" value="recQ"/>
    <property type="match status" value="1"/>
</dbReference>
<dbReference type="SMART" id="SM00487">
    <property type="entry name" value="DEXDc"/>
    <property type="match status" value="1"/>
</dbReference>
<dbReference type="PROSITE" id="PS51194">
    <property type="entry name" value="HELICASE_CTER"/>
    <property type="match status" value="1"/>
</dbReference>
<organism evidence="20 21">
    <name type="scientific">Clostridium lentum</name>
    <dbReference type="NCBI Taxonomy" id="2763037"/>
    <lineage>
        <taxon>Bacteria</taxon>
        <taxon>Bacillati</taxon>
        <taxon>Bacillota</taxon>
        <taxon>Clostridia</taxon>
        <taxon>Eubacteriales</taxon>
        <taxon>Clostridiaceae</taxon>
        <taxon>Clostridium</taxon>
    </lineage>
</organism>
<dbReference type="GO" id="GO:0005737">
    <property type="term" value="C:cytoplasm"/>
    <property type="evidence" value="ECO:0007669"/>
    <property type="project" value="TreeGrafter"/>
</dbReference>
<evidence type="ECO:0000313" key="21">
    <source>
        <dbReference type="Proteomes" id="UP000662088"/>
    </source>
</evidence>
<dbReference type="InterPro" id="IPR006293">
    <property type="entry name" value="DNA_helicase_ATP-dep_RecQ_bac"/>
</dbReference>
<dbReference type="Gene3D" id="1.10.10.1390">
    <property type="entry name" value="ATP-dependent DNA helicase RecQ"/>
    <property type="match status" value="1"/>
</dbReference>
<evidence type="ECO:0000256" key="10">
    <source>
        <dbReference type="ARBA" id="ARBA00022840"/>
    </source>
</evidence>
<dbReference type="InterPro" id="IPR036390">
    <property type="entry name" value="WH_DNA-bd_sf"/>
</dbReference>
<dbReference type="SMART" id="SM00956">
    <property type="entry name" value="RQC"/>
    <property type="match status" value="1"/>
</dbReference>
<dbReference type="GO" id="GO:0006281">
    <property type="term" value="P:DNA repair"/>
    <property type="evidence" value="ECO:0007669"/>
    <property type="project" value="UniProtKB-KW"/>
</dbReference>
<dbReference type="EMBL" id="JACOOQ010000011">
    <property type="protein sequence ID" value="MBC5640336.1"/>
    <property type="molecule type" value="Genomic_DNA"/>
</dbReference>
<dbReference type="GO" id="GO:0016787">
    <property type="term" value="F:hydrolase activity"/>
    <property type="evidence" value="ECO:0007669"/>
    <property type="project" value="UniProtKB-KW"/>
</dbReference>
<evidence type="ECO:0000259" key="18">
    <source>
        <dbReference type="PROSITE" id="PS51192"/>
    </source>
</evidence>
<keyword evidence="6" id="KW-0227">DNA damage</keyword>
<reference evidence="20" key="1">
    <citation type="submission" date="2020-08" db="EMBL/GenBank/DDBJ databases">
        <title>Genome public.</title>
        <authorList>
            <person name="Liu C."/>
            <person name="Sun Q."/>
        </authorList>
    </citation>
    <scope>NUCLEOTIDE SEQUENCE</scope>
    <source>
        <strain evidence="20">NSJ-42</strain>
    </source>
</reference>
<keyword evidence="14" id="KW-0413">Isomerase</keyword>
<dbReference type="GO" id="GO:0006310">
    <property type="term" value="P:DNA recombination"/>
    <property type="evidence" value="ECO:0007669"/>
    <property type="project" value="UniProtKB-UniRule"/>
</dbReference>
<dbReference type="InterPro" id="IPR002121">
    <property type="entry name" value="HRDC_dom"/>
</dbReference>
<dbReference type="InterPro" id="IPR011545">
    <property type="entry name" value="DEAD/DEAH_box_helicase_dom"/>
</dbReference>